<dbReference type="Pfam" id="PF01328">
    <property type="entry name" value="Peroxidase_2"/>
    <property type="match status" value="1"/>
</dbReference>
<dbReference type="GO" id="GO:0046872">
    <property type="term" value="F:metal ion binding"/>
    <property type="evidence" value="ECO:0007669"/>
    <property type="project" value="UniProtKB-KW"/>
</dbReference>
<organism evidence="10 11">
    <name type="scientific">Apophysomyces ossiformis</name>
    <dbReference type="NCBI Taxonomy" id="679940"/>
    <lineage>
        <taxon>Eukaryota</taxon>
        <taxon>Fungi</taxon>
        <taxon>Fungi incertae sedis</taxon>
        <taxon>Mucoromycota</taxon>
        <taxon>Mucoromycotina</taxon>
        <taxon>Mucoromycetes</taxon>
        <taxon>Mucorales</taxon>
        <taxon>Mucorineae</taxon>
        <taxon>Mucoraceae</taxon>
        <taxon>Apophysomyces</taxon>
    </lineage>
</organism>
<evidence type="ECO:0000256" key="6">
    <source>
        <dbReference type="ARBA" id="ARBA00023004"/>
    </source>
</evidence>
<evidence type="ECO:0000259" key="9">
    <source>
        <dbReference type="PROSITE" id="PS51405"/>
    </source>
</evidence>
<keyword evidence="2" id="KW-0575">Peroxidase</keyword>
<evidence type="ECO:0000256" key="4">
    <source>
        <dbReference type="ARBA" id="ARBA00022723"/>
    </source>
</evidence>
<comment type="cofactor">
    <cofactor evidence="1">
        <name>heme b</name>
        <dbReference type="ChEBI" id="CHEBI:60344"/>
    </cofactor>
</comment>
<accession>A0A8H7EN38</accession>
<evidence type="ECO:0000256" key="2">
    <source>
        <dbReference type="ARBA" id="ARBA00022559"/>
    </source>
</evidence>
<evidence type="ECO:0000256" key="7">
    <source>
        <dbReference type="ARBA" id="ARBA00025795"/>
    </source>
</evidence>
<dbReference type="PANTHER" id="PTHR33577:SF18">
    <property type="entry name" value="HEME HALOPEROXIDASE FAMILY PROFILE DOMAIN-CONTAINING PROTEIN"/>
    <property type="match status" value="1"/>
</dbReference>
<dbReference type="OrthoDB" id="407298at2759"/>
<gene>
    <name evidence="10" type="ORF">EC973_002103</name>
</gene>
<evidence type="ECO:0000313" key="11">
    <source>
        <dbReference type="Proteomes" id="UP000605846"/>
    </source>
</evidence>
<evidence type="ECO:0000313" key="10">
    <source>
        <dbReference type="EMBL" id="KAF7723306.1"/>
    </source>
</evidence>
<keyword evidence="8" id="KW-0472">Membrane</keyword>
<sequence>MNKEENNSTSPRAPFWKTFSISVIASAFIGLFLLQMIRVEIHANLSRLDQDEWKEFMKTHPYERRFNGDDASRSPCPALNTLANHGLISRNGRNVTFDELYTAVKLVGLGPVSSYMTLAYVYYTFHKNRPSDSVMYSLFKIADTINLDELANHNVLEHDVSLSRNDLYVEPHNVINPVPARVALMTQFATNGTFTAQNQYDYRKFRWLESLRDNPQLYYSTFLQLIAGTECVVLQEVLGRGKGMPVDHLQAFFLEERFPDDWYPPTRPLSGFDLAWKTLQCVLSVRSSSATLENTPQMALVKEKQ</sequence>
<evidence type="ECO:0000256" key="5">
    <source>
        <dbReference type="ARBA" id="ARBA00023002"/>
    </source>
</evidence>
<comment type="similarity">
    <text evidence="7">Belongs to the chloroperoxidase family.</text>
</comment>
<feature type="transmembrane region" description="Helical" evidence="8">
    <location>
        <begin position="15"/>
        <end position="37"/>
    </location>
</feature>
<protein>
    <recommendedName>
        <fullName evidence="9">Heme haloperoxidase family profile domain-containing protein</fullName>
    </recommendedName>
</protein>
<dbReference type="PANTHER" id="PTHR33577">
    <property type="entry name" value="STERIGMATOCYSTIN BIOSYNTHESIS PEROXIDASE STCC-RELATED"/>
    <property type="match status" value="1"/>
</dbReference>
<dbReference type="InterPro" id="IPR036851">
    <property type="entry name" value="Chloroperoxidase-like_sf"/>
</dbReference>
<reference evidence="10" key="1">
    <citation type="submission" date="2020-01" db="EMBL/GenBank/DDBJ databases">
        <title>Genome Sequencing of Three Apophysomyces-Like Fungal Strains Confirms a Novel Fungal Genus in the Mucoromycota with divergent Burkholderia-like Endosymbiotic Bacteria.</title>
        <authorList>
            <person name="Stajich J.E."/>
            <person name="Macias A.M."/>
            <person name="Carter-House D."/>
            <person name="Lovett B."/>
            <person name="Kasson L.R."/>
            <person name="Berry K."/>
            <person name="Grigoriev I."/>
            <person name="Chang Y."/>
            <person name="Spatafora J."/>
            <person name="Kasson M.T."/>
        </authorList>
    </citation>
    <scope>NUCLEOTIDE SEQUENCE</scope>
    <source>
        <strain evidence="10">NRRL A-21654</strain>
    </source>
</reference>
<feature type="domain" description="Heme haloperoxidase family profile" evidence="9">
    <location>
        <begin position="58"/>
        <end position="276"/>
    </location>
</feature>
<dbReference type="EMBL" id="JABAYA010000156">
    <property type="protein sequence ID" value="KAF7723306.1"/>
    <property type="molecule type" value="Genomic_DNA"/>
</dbReference>
<dbReference type="Proteomes" id="UP000605846">
    <property type="component" value="Unassembled WGS sequence"/>
</dbReference>
<dbReference type="GO" id="GO:0004601">
    <property type="term" value="F:peroxidase activity"/>
    <property type="evidence" value="ECO:0007669"/>
    <property type="project" value="UniProtKB-KW"/>
</dbReference>
<keyword evidence="6" id="KW-0408">Iron</keyword>
<evidence type="ECO:0000256" key="8">
    <source>
        <dbReference type="SAM" id="Phobius"/>
    </source>
</evidence>
<keyword evidence="11" id="KW-1185">Reference proteome</keyword>
<keyword evidence="3" id="KW-0349">Heme</keyword>
<evidence type="ECO:0000256" key="3">
    <source>
        <dbReference type="ARBA" id="ARBA00022617"/>
    </source>
</evidence>
<dbReference type="PROSITE" id="PS51405">
    <property type="entry name" value="HEME_HALOPEROXIDASE"/>
    <property type="match status" value="1"/>
</dbReference>
<keyword evidence="5" id="KW-0560">Oxidoreductase</keyword>
<comment type="caution">
    <text evidence="10">The sequence shown here is derived from an EMBL/GenBank/DDBJ whole genome shotgun (WGS) entry which is preliminary data.</text>
</comment>
<name>A0A8H7EN38_9FUNG</name>
<dbReference type="Gene3D" id="1.10.489.10">
    <property type="entry name" value="Chloroperoxidase-like"/>
    <property type="match status" value="1"/>
</dbReference>
<keyword evidence="8" id="KW-0812">Transmembrane</keyword>
<dbReference type="SUPFAM" id="SSF47571">
    <property type="entry name" value="Cloroperoxidase"/>
    <property type="match status" value="1"/>
</dbReference>
<keyword evidence="4" id="KW-0479">Metal-binding</keyword>
<keyword evidence="8" id="KW-1133">Transmembrane helix</keyword>
<proteinExistence type="inferred from homology"/>
<dbReference type="AlphaFoldDB" id="A0A8H7EN38"/>
<dbReference type="InterPro" id="IPR000028">
    <property type="entry name" value="Chloroperoxidase"/>
</dbReference>
<evidence type="ECO:0000256" key="1">
    <source>
        <dbReference type="ARBA" id="ARBA00001970"/>
    </source>
</evidence>